<proteinExistence type="predicted"/>
<feature type="transmembrane region" description="Helical" evidence="1">
    <location>
        <begin position="49"/>
        <end position="67"/>
    </location>
</feature>
<feature type="transmembrane region" description="Helical" evidence="1">
    <location>
        <begin position="74"/>
        <end position="92"/>
    </location>
</feature>
<dbReference type="EMBL" id="JALJOQ010000039">
    <property type="protein sequence ID" value="KAK9806000.1"/>
    <property type="molecule type" value="Genomic_DNA"/>
</dbReference>
<dbReference type="InterPro" id="IPR026721">
    <property type="entry name" value="TMEM18"/>
</dbReference>
<gene>
    <name evidence="2" type="ORF">WJX73_002711</name>
</gene>
<dbReference type="AlphaFoldDB" id="A0AAW1PCG7"/>
<dbReference type="Proteomes" id="UP001465755">
    <property type="component" value="Unassembled WGS sequence"/>
</dbReference>
<comment type="caution">
    <text evidence="2">The sequence shown here is derived from an EMBL/GenBank/DDBJ whole genome shotgun (WGS) entry which is preliminary data.</text>
</comment>
<accession>A0AAW1PCG7</accession>
<evidence type="ECO:0000256" key="1">
    <source>
        <dbReference type="SAM" id="Phobius"/>
    </source>
</evidence>
<dbReference type="Pfam" id="PF14770">
    <property type="entry name" value="TMEM18"/>
    <property type="match status" value="1"/>
</dbReference>
<name>A0AAW1PCG7_9CHLO</name>
<reference evidence="2 3" key="1">
    <citation type="journal article" date="2024" name="Nat. Commun.">
        <title>Phylogenomics reveals the evolutionary origins of lichenization in chlorophyte algae.</title>
        <authorList>
            <person name="Puginier C."/>
            <person name="Libourel C."/>
            <person name="Otte J."/>
            <person name="Skaloud P."/>
            <person name="Haon M."/>
            <person name="Grisel S."/>
            <person name="Petersen M."/>
            <person name="Berrin J.G."/>
            <person name="Delaux P.M."/>
            <person name="Dal Grande F."/>
            <person name="Keller J."/>
        </authorList>
    </citation>
    <scope>NUCLEOTIDE SEQUENCE [LARGE SCALE GENOMIC DNA]</scope>
    <source>
        <strain evidence="2 3">SAG 2036</strain>
    </source>
</reference>
<evidence type="ECO:0000313" key="2">
    <source>
        <dbReference type="EMBL" id="KAK9806000.1"/>
    </source>
</evidence>
<keyword evidence="3" id="KW-1185">Reference proteome</keyword>
<feature type="transmembrane region" description="Helical" evidence="1">
    <location>
        <begin position="112"/>
        <end position="145"/>
    </location>
</feature>
<evidence type="ECO:0000313" key="3">
    <source>
        <dbReference type="Proteomes" id="UP001465755"/>
    </source>
</evidence>
<keyword evidence="1" id="KW-1133">Transmembrane helix</keyword>
<evidence type="ECO:0008006" key="4">
    <source>
        <dbReference type="Google" id="ProtNLM"/>
    </source>
</evidence>
<organism evidence="2 3">
    <name type="scientific">Symbiochloris irregularis</name>
    <dbReference type="NCBI Taxonomy" id="706552"/>
    <lineage>
        <taxon>Eukaryota</taxon>
        <taxon>Viridiplantae</taxon>
        <taxon>Chlorophyta</taxon>
        <taxon>core chlorophytes</taxon>
        <taxon>Trebouxiophyceae</taxon>
        <taxon>Trebouxiales</taxon>
        <taxon>Trebouxiaceae</taxon>
        <taxon>Symbiochloris</taxon>
    </lineage>
</organism>
<keyword evidence="1" id="KW-0812">Transmembrane</keyword>
<keyword evidence="1" id="KW-0472">Membrane</keyword>
<protein>
    <recommendedName>
        <fullName evidence="4">Transmembrane protein 18</fullName>
    </recommendedName>
</protein>
<sequence length="171" mass="19385">MDEFRDGLSFAFEDATKEIRAKWKEFNQHSGILESLQGFIAAVDWSEPWLISLLACEALLLVSLIAFRKQTRLQGTVMVTAGAIVYCAEYINRFLGDHWQSFARQPYFDPHGIFISAVVSAPLMLATFIALVNYLVAVSQALVAMKRKELRYNLRQRAKQEEGSGQGKKHQ</sequence>